<dbReference type="EMBL" id="LN606600">
    <property type="protein sequence ID" value="CEF41763.1"/>
    <property type="molecule type" value="Genomic_DNA"/>
</dbReference>
<sequence length="388" mass="40471">MASKSASARMVGACALCAGVTLGNIYIGQPLFTVIAAGTGSSLTAAQGLITVSLLGYAAGLLLLVPLADRHNPRNLVRILGTLCAITLACGALSNGLTPIMFATALAAMFSIIPQILIPLVMAEMPPEQRAPAMSVILTGMICGIALSRPIFGGIGDYAGWKATYVTASIVTLIVSWMASFTLPNSPKVHRHSYAELFSSMTRLVRTSPLLRQVALRNAANYAAFNAFWVGLTPLLISPPFSFSAGQASLVGLLGIGATLAAPFAGKLTARSGPRTPLTIGLIALLIAILGFLLGQENLAVVFVAAFLLPIAMLYIQIPSQHAALSIDPAAGGRLNTVFMFTTFLGGAIGSQIAGMVLQRWGWTGLCIEAAIFWLAAFALSRSPKRIS</sequence>
<feature type="domain" description="Major facilitator superfamily (MFS) profile" evidence="5">
    <location>
        <begin position="7"/>
        <end position="388"/>
    </location>
</feature>
<proteinExistence type="predicted"/>
<dbReference type="Gene3D" id="1.20.1250.20">
    <property type="entry name" value="MFS general substrate transporter like domains"/>
    <property type="match status" value="1"/>
</dbReference>
<dbReference type="CDD" id="cd17324">
    <property type="entry name" value="MFS_NepI_like"/>
    <property type="match status" value="1"/>
</dbReference>
<keyword evidence="1 4" id="KW-0812">Transmembrane</keyword>
<keyword evidence="2 4" id="KW-1133">Transmembrane helix</keyword>
<keyword evidence="7" id="KW-1185">Reference proteome</keyword>
<dbReference type="Proteomes" id="UP000056109">
    <property type="component" value="Chromosome I"/>
</dbReference>
<feature type="transmembrane region" description="Helical" evidence="4">
    <location>
        <begin position="338"/>
        <end position="355"/>
    </location>
</feature>
<organism evidence="6 7">
    <name type="scientific">Acetobacter senegalensis</name>
    <dbReference type="NCBI Taxonomy" id="446692"/>
    <lineage>
        <taxon>Bacteria</taxon>
        <taxon>Pseudomonadati</taxon>
        <taxon>Pseudomonadota</taxon>
        <taxon>Alphaproteobacteria</taxon>
        <taxon>Acetobacterales</taxon>
        <taxon>Acetobacteraceae</taxon>
        <taxon>Acetobacter</taxon>
    </lineage>
</organism>
<reference evidence="7" key="1">
    <citation type="submission" date="2014-09" db="EMBL/GenBank/DDBJ databases">
        <authorList>
            <person name="Illeghems K.G."/>
        </authorList>
    </citation>
    <scope>NUCLEOTIDE SEQUENCE [LARGE SCALE GENOMIC DNA]</scope>
    <source>
        <strain evidence="7">108B</strain>
    </source>
</reference>
<evidence type="ECO:0000256" key="2">
    <source>
        <dbReference type="ARBA" id="ARBA00022989"/>
    </source>
</evidence>
<dbReference type="GO" id="GO:0022857">
    <property type="term" value="F:transmembrane transporter activity"/>
    <property type="evidence" value="ECO:0007669"/>
    <property type="project" value="InterPro"/>
</dbReference>
<dbReference type="AlphaFoldDB" id="A0A0U5BB59"/>
<feature type="transmembrane region" description="Helical" evidence="4">
    <location>
        <begin position="300"/>
        <end position="318"/>
    </location>
</feature>
<dbReference type="InterPro" id="IPR011701">
    <property type="entry name" value="MFS"/>
</dbReference>
<feature type="transmembrane region" description="Helical" evidence="4">
    <location>
        <begin position="219"/>
        <end position="237"/>
    </location>
</feature>
<dbReference type="InterPro" id="IPR036259">
    <property type="entry name" value="MFS_trans_sf"/>
</dbReference>
<name>A0A0U5BB59_9PROT</name>
<evidence type="ECO:0000256" key="3">
    <source>
        <dbReference type="ARBA" id="ARBA00023136"/>
    </source>
</evidence>
<dbReference type="Pfam" id="PF07690">
    <property type="entry name" value="MFS_1"/>
    <property type="match status" value="2"/>
</dbReference>
<feature type="transmembrane region" description="Helical" evidence="4">
    <location>
        <begin position="243"/>
        <end position="265"/>
    </location>
</feature>
<evidence type="ECO:0000256" key="1">
    <source>
        <dbReference type="ARBA" id="ARBA00022692"/>
    </source>
</evidence>
<feature type="transmembrane region" description="Helical" evidence="4">
    <location>
        <begin position="47"/>
        <end position="68"/>
    </location>
</feature>
<evidence type="ECO:0000259" key="5">
    <source>
        <dbReference type="PROSITE" id="PS50850"/>
    </source>
</evidence>
<evidence type="ECO:0000256" key="4">
    <source>
        <dbReference type="SAM" id="Phobius"/>
    </source>
</evidence>
<dbReference type="KEGG" id="asz:ASN_2473"/>
<evidence type="ECO:0000313" key="7">
    <source>
        <dbReference type="Proteomes" id="UP000056109"/>
    </source>
</evidence>
<feature type="transmembrane region" description="Helical" evidence="4">
    <location>
        <begin position="361"/>
        <end position="380"/>
    </location>
</feature>
<dbReference type="RefSeq" id="WP_082666652.1">
    <property type="nucleotide sequence ID" value="NZ_LN606600.1"/>
</dbReference>
<dbReference type="PANTHER" id="PTHR42910">
    <property type="entry name" value="TRANSPORTER SCO4007-RELATED"/>
    <property type="match status" value="1"/>
</dbReference>
<dbReference type="InterPro" id="IPR020846">
    <property type="entry name" value="MFS_dom"/>
</dbReference>
<feature type="transmembrane region" description="Helical" evidence="4">
    <location>
        <begin position="164"/>
        <end position="183"/>
    </location>
</feature>
<feature type="transmembrane region" description="Helical" evidence="4">
    <location>
        <begin position="75"/>
        <end position="94"/>
    </location>
</feature>
<gene>
    <name evidence="6" type="ORF">ASN_2473</name>
</gene>
<feature type="transmembrane region" description="Helical" evidence="4">
    <location>
        <begin position="100"/>
        <end position="121"/>
    </location>
</feature>
<dbReference type="GeneID" id="34783488"/>
<keyword evidence="3 4" id="KW-0472">Membrane</keyword>
<evidence type="ECO:0000313" key="6">
    <source>
        <dbReference type="EMBL" id="CEF41763.1"/>
    </source>
</evidence>
<protein>
    <submittedName>
        <fullName evidence="6">Major facilitator family protein</fullName>
    </submittedName>
</protein>
<dbReference type="PROSITE" id="PS50850">
    <property type="entry name" value="MFS"/>
    <property type="match status" value="1"/>
</dbReference>
<feature type="transmembrane region" description="Helical" evidence="4">
    <location>
        <begin position="277"/>
        <end position="294"/>
    </location>
</feature>
<dbReference type="SUPFAM" id="SSF103473">
    <property type="entry name" value="MFS general substrate transporter"/>
    <property type="match status" value="1"/>
</dbReference>
<dbReference type="PANTHER" id="PTHR42910:SF1">
    <property type="entry name" value="MAJOR FACILITATOR SUPERFAMILY (MFS) PROFILE DOMAIN-CONTAINING PROTEIN"/>
    <property type="match status" value="1"/>
</dbReference>
<accession>A0A0U5BB59</accession>
<dbReference type="PATRIC" id="fig|446692.3.peg.2576"/>
<feature type="transmembrane region" description="Helical" evidence="4">
    <location>
        <begin position="133"/>
        <end position="152"/>
    </location>
</feature>